<accession>A0A1F6WV81</accession>
<dbReference type="AlphaFoldDB" id="A0A1F6WV81"/>
<name>A0A1F6WV81_9BACT</name>
<gene>
    <name evidence="1" type="ORF">A3A01_01810</name>
</gene>
<proteinExistence type="predicted"/>
<organism evidence="1 2">
    <name type="scientific">Candidatus Nomurabacteria bacterium RIFCSPLOWO2_01_FULL_39_17</name>
    <dbReference type="NCBI Taxonomy" id="1801770"/>
    <lineage>
        <taxon>Bacteria</taxon>
        <taxon>Candidatus Nomuraibacteriota</taxon>
    </lineage>
</organism>
<dbReference type="STRING" id="1801770.A3A01_01810"/>
<dbReference type="EMBL" id="MFUU01000021">
    <property type="protein sequence ID" value="OGI85665.1"/>
    <property type="molecule type" value="Genomic_DNA"/>
</dbReference>
<protein>
    <submittedName>
        <fullName evidence="1">Uncharacterized protein</fullName>
    </submittedName>
</protein>
<evidence type="ECO:0000313" key="1">
    <source>
        <dbReference type="EMBL" id="OGI85665.1"/>
    </source>
</evidence>
<evidence type="ECO:0000313" key="2">
    <source>
        <dbReference type="Proteomes" id="UP000179352"/>
    </source>
</evidence>
<comment type="caution">
    <text evidence="1">The sequence shown here is derived from an EMBL/GenBank/DDBJ whole genome shotgun (WGS) entry which is preliminary data.</text>
</comment>
<sequence length="113" mass="12537">MVIFLFISPSGRNILTKTFVSTLAALAVTERDFLPIPDRVLFPSTNQEIKTLSRFAENVDKVIIVFSYGAGLDGFIFTEMLDESIANAEDMPIDINRAGIASRDNIENLNLII</sequence>
<reference evidence="1 2" key="1">
    <citation type="journal article" date="2016" name="Nat. Commun.">
        <title>Thousands of microbial genomes shed light on interconnected biogeochemical processes in an aquifer system.</title>
        <authorList>
            <person name="Anantharaman K."/>
            <person name="Brown C.T."/>
            <person name="Hug L.A."/>
            <person name="Sharon I."/>
            <person name="Castelle C.J."/>
            <person name="Probst A.J."/>
            <person name="Thomas B.C."/>
            <person name="Singh A."/>
            <person name="Wilkins M.J."/>
            <person name="Karaoz U."/>
            <person name="Brodie E.L."/>
            <person name="Williams K.H."/>
            <person name="Hubbard S.S."/>
            <person name="Banfield J.F."/>
        </authorList>
    </citation>
    <scope>NUCLEOTIDE SEQUENCE [LARGE SCALE GENOMIC DNA]</scope>
</reference>
<dbReference type="Proteomes" id="UP000179352">
    <property type="component" value="Unassembled WGS sequence"/>
</dbReference>